<proteinExistence type="predicted"/>
<dbReference type="Gene3D" id="1.20.1250.20">
    <property type="entry name" value="MFS general substrate transporter like domains"/>
    <property type="match status" value="1"/>
</dbReference>
<evidence type="ECO:0000256" key="5">
    <source>
        <dbReference type="ARBA" id="ARBA00022989"/>
    </source>
</evidence>
<evidence type="ECO:0000256" key="1">
    <source>
        <dbReference type="ARBA" id="ARBA00004651"/>
    </source>
</evidence>
<dbReference type="Pfam" id="PF07690">
    <property type="entry name" value="MFS_1"/>
    <property type="match status" value="1"/>
</dbReference>
<dbReference type="InterPro" id="IPR020846">
    <property type="entry name" value="MFS_dom"/>
</dbReference>
<accession>A0A1G8ZB16</accession>
<feature type="transmembrane region" description="Helical" evidence="7">
    <location>
        <begin position="123"/>
        <end position="144"/>
    </location>
</feature>
<dbReference type="InterPro" id="IPR036259">
    <property type="entry name" value="MFS_trans_sf"/>
</dbReference>
<keyword evidence="6 7" id="KW-0472">Membrane</keyword>
<keyword evidence="10" id="KW-1185">Reference proteome</keyword>
<dbReference type="SUPFAM" id="SSF103473">
    <property type="entry name" value="MFS general substrate transporter"/>
    <property type="match status" value="1"/>
</dbReference>
<feature type="transmembrane region" description="Helical" evidence="7">
    <location>
        <begin position="360"/>
        <end position="379"/>
    </location>
</feature>
<dbReference type="PROSITE" id="PS50850">
    <property type="entry name" value="MFS"/>
    <property type="match status" value="1"/>
</dbReference>
<keyword evidence="3" id="KW-1003">Cell membrane</keyword>
<evidence type="ECO:0000313" key="9">
    <source>
        <dbReference type="EMBL" id="SDK12316.1"/>
    </source>
</evidence>
<protein>
    <submittedName>
        <fullName evidence="9">Predicted arabinose efflux permease, MFS family</fullName>
    </submittedName>
</protein>
<dbReference type="AlphaFoldDB" id="A0A1G8ZB16"/>
<dbReference type="InterPro" id="IPR011701">
    <property type="entry name" value="MFS"/>
</dbReference>
<reference evidence="10" key="1">
    <citation type="submission" date="2016-10" db="EMBL/GenBank/DDBJ databases">
        <authorList>
            <person name="Varghese N."/>
            <person name="Submissions S."/>
        </authorList>
    </citation>
    <scope>NUCLEOTIDE SEQUENCE [LARGE SCALE GENOMIC DNA]</scope>
    <source>
        <strain evidence="10">DSM 45460</strain>
    </source>
</reference>
<dbReference type="GO" id="GO:0005886">
    <property type="term" value="C:plasma membrane"/>
    <property type="evidence" value="ECO:0007669"/>
    <property type="project" value="UniProtKB-SubCell"/>
</dbReference>
<dbReference type="GO" id="GO:0022857">
    <property type="term" value="F:transmembrane transporter activity"/>
    <property type="evidence" value="ECO:0007669"/>
    <property type="project" value="InterPro"/>
</dbReference>
<keyword evidence="4 7" id="KW-0812">Transmembrane</keyword>
<feature type="transmembrane region" description="Helical" evidence="7">
    <location>
        <begin position="258"/>
        <end position="274"/>
    </location>
</feature>
<evidence type="ECO:0000313" key="10">
    <source>
        <dbReference type="Proteomes" id="UP000199213"/>
    </source>
</evidence>
<organism evidence="9 10">
    <name type="scientific">Actinopolyspora mzabensis</name>
    <dbReference type="NCBI Taxonomy" id="995066"/>
    <lineage>
        <taxon>Bacteria</taxon>
        <taxon>Bacillati</taxon>
        <taxon>Actinomycetota</taxon>
        <taxon>Actinomycetes</taxon>
        <taxon>Actinopolysporales</taxon>
        <taxon>Actinopolysporaceae</taxon>
        <taxon>Actinopolyspora</taxon>
    </lineage>
</organism>
<feature type="transmembrane region" description="Helical" evidence="7">
    <location>
        <begin position="94"/>
        <end position="117"/>
    </location>
</feature>
<dbReference type="RefSeq" id="WP_245694010.1">
    <property type="nucleotide sequence ID" value="NZ_FNFM01000004.1"/>
</dbReference>
<name>A0A1G8ZB16_ACTMZ</name>
<dbReference type="Proteomes" id="UP000199213">
    <property type="component" value="Unassembled WGS sequence"/>
</dbReference>
<dbReference type="EMBL" id="FNFM01000004">
    <property type="protein sequence ID" value="SDK12316.1"/>
    <property type="molecule type" value="Genomic_DNA"/>
</dbReference>
<dbReference type="PANTHER" id="PTHR42718:SF46">
    <property type="entry name" value="BLR6921 PROTEIN"/>
    <property type="match status" value="1"/>
</dbReference>
<sequence>MEGATEMVTKPTPRSVTKGGWDARLWMLLFVLSGNMLIDALEVSVVLPALPGIADDFELPLWQVQLVMSGFALGFGSLLLLGRRVTAYWGRRRVYLIALLVFAAASLIGGWTTSWAVLVLTRIVKGMCAALTAPVGLAIINATFSEGPDQRRAVSFYSMFGAAGFTGGLVLSAALNALSWRWLFVVPALAALVLAPFAARLIPAQAPARIRPPGHGLSSTVNGPLVRSSVGAAVLNGTYLSTLLLLTFELRDHWDWDRWQVALAFLPACLPLALSSPFTGRMVERFGTGSLIALGAMAATAGYAFRLTPLAAESYSVGVLPTLLLVGVGFVLSFGALNMRATSRVRPQDRERAVAMYQSAVQFSAVIMLSLVAVVLAVSEQDRPALLLITAVGVVGVLVAVSGRGSDEATRQEG</sequence>
<evidence type="ECO:0000256" key="2">
    <source>
        <dbReference type="ARBA" id="ARBA00022448"/>
    </source>
</evidence>
<dbReference type="PANTHER" id="PTHR42718">
    <property type="entry name" value="MAJOR FACILITATOR SUPERFAMILY MULTIDRUG TRANSPORTER MFSC"/>
    <property type="match status" value="1"/>
</dbReference>
<keyword evidence="5 7" id="KW-1133">Transmembrane helix</keyword>
<feature type="transmembrane region" description="Helical" evidence="7">
    <location>
        <begin position="224"/>
        <end position="246"/>
    </location>
</feature>
<feature type="transmembrane region" description="Helical" evidence="7">
    <location>
        <begin position="182"/>
        <end position="203"/>
    </location>
</feature>
<keyword evidence="2" id="KW-0813">Transport</keyword>
<evidence type="ECO:0000256" key="7">
    <source>
        <dbReference type="SAM" id="Phobius"/>
    </source>
</evidence>
<feature type="domain" description="Major facilitator superfamily (MFS) profile" evidence="8">
    <location>
        <begin position="28"/>
        <end position="408"/>
    </location>
</feature>
<feature type="transmembrane region" description="Helical" evidence="7">
    <location>
        <begin position="385"/>
        <end position="403"/>
    </location>
</feature>
<feature type="transmembrane region" description="Helical" evidence="7">
    <location>
        <begin position="317"/>
        <end position="339"/>
    </location>
</feature>
<feature type="transmembrane region" description="Helical" evidence="7">
    <location>
        <begin position="286"/>
        <end position="305"/>
    </location>
</feature>
<evidence type="ECO:0000256" key="4">
    <source>
        <dbReference type="ARBA" id="ARBA00022692"/>
    </source>
</evidence>
<feature type="transmembrane region" description="Helical" evidence="7">
    <location>
        <begin position="156"/>
        <end position="176"/>
    </location>
</feature>
<gene>
    <name evidence="9" type="ORF">SAMN04487820_104348</name>
</gene>
<feature type="transmembrane region" description="Helical" evidence="7">
    <location>
        <begin position="25"/>
        <end position="50"/>
    </location>
</feature>
<evidence type="ECO:0000256" key="3">
    <source>
        <dbReference type="ARBA" id="ARBA00022475"/>
    </source>
</evidence>
<evidence type="ECO:0000259" key="8">
    <source>
        <dbReference type="PROSITE" id="PS50850"/>
    </source>
</evidence>
<comment type="subcellular location">
    <subcellularLocation>
        <location evidence="1">Cell membrane</location>
        <topology evidence="1">Multi-pass membrane protein</topology>
    </subcellularLocation>
</comment>
<feature type="transmembrane region" description="Helical" evidence="7">
    <location>
        <begin position="62"/>
        <end position="82"/>
    </location>
</feature>
<evidence type="ECO:0000256" key="6">
    <source>
        <dbReference type="ARBA" id="ARBA00023136"/>
    </source>
</evidence>